<name>A0AA38RCR3_9PEZI</name>
<organism evidence="2 3">
    <name type="scientific">Coniochaeta hoffmannii</name>
    <dbReference type="NCBI Taxonomy" id="91930"/>
    <lineage>
        <taxon>Eukaryota</taxon>
        <taxon>Fungi</taxon>
        <taxon>Dikarya</taxon>
        <taxon>Ascomycota</taxon>
        <taxon>Pezizomycotina</taxon>
        <taxon>Sordariomycetes</taxon>
        <taxon>Sordariomycetidae</taxon>
        <taxon>Coniochaetales</taxon>
        <taxon>Coniochaetaceae</taxon>
        <taxon>Coniochaeta</taxon>
    </lineage>
</organism>
<feature type="signal peptide" evidence="1">
    <location>
        <begin position="1"/>
        <end position="16"/>
    </location>
</feature>
<feature type="chain" id="PRO_5041220250" evidence="1">
    <location>
        <begin position="17"/>
        <end position="80"/>
    </location>
</feature>
<keyword evidence="3" id="KW-1185">Reference proteome</keyword>
<reference evidence="2" key="1">
    <citation type="submission" date="2022-07" db="EMBL/GenBank/DDBJ databases">
        <title>Fungi with potential for degradation of polypropylene.</title>
        <authorList>
            <person name="Gostincar C."/>
        </authorList>
    </citation>
    <scope>NUCLEOTIDE SEQUENCE</scope>
    <source>
        <strain evidence="2">EXF-13287</strain>
    </source>
</reference>
<protein>
    <submittedName>
        <fullName evidence="2">Uncharacterized protein</fullName>
    </submittedName>
</protein>
<evidence type="ECO:0000313" key="2">
    <source>
        <dbReference type="EMBL" id="KAJ9144742.1"/>
    </source>
</evidence>
<keyword evidence="1" id="KW-0732">Signal</keyword>
<dbReference type="Proteomes" id="UP001174691">
    <property type="component" value="Unassembled WGS sequence"/>
</dbReference>
<dbReference type="EMBL" id="JANBVN010000097">
    <property type="protein sequence ID" value="KAJ9144742.1"/>
    <property type="molecule type" value="Genomic_DNA"/>
</dbReference>
<dbReference type="AlphaFoldDB" id="A0AA38RCR3"/>
<evidence type="ECO:0000256" key="1">
    <source>
        <dbReference type="SAM" id="SignalP"/>
    </source>
</evidence>
<accession>A0AA38RCR3</accession>
<sequence>MHLLASLALLAAAVAALPAEPHGEMHFISKRASCQVEFPEGCAAVCCKQAGGCSFLNCASSKCKYLGLDQPYCDCHCHYG</sequence>
<proteinExistence type="predicted"/>
<evidence type="ECO:0000313" key="3">
    <source>
        <dbReference type="Proteomes" id="UP001174691"/>
    </source>
</evidence>
<comment type="caution">
    <text evidence="2">The sequence shown here is derived from an EMBL/GenBank/DDBJ whole genome shotgun (WGS) entry which is preliminary data.</text>
</comment>
<gene>
    <name evidence="2" type="ORF">NKR19_g6362</name>
</gene>